<evidence type="ECO:0000259" key="4">
    <source>
        <dbReference type="Pfam" id="PF23559"/>
    </source>
</evidence>
<evidence type="ECO:0000259" key="3">
    <source>
        <dbReference type="Pfam" id="PF00931"/>
    </source>
</evidence>
<dbReference type="Pfam" id="PF23559">
    <property type="entry name" value="WHD_DRP"/>
    <property type="match status" value="1"/>
</dbReference>
<comment type="caution">
    <text evidence="5">The sequence shown here is derived from an EMBL/GenBank/DDBJ whole genome shotgun (WGS) entry which is preliminary data.</text>
</comment>
<evidence type="ECO:0000256" key="1">
    <source>
        <dbReference type="ARBA" id="ARBA00022737"/>
    </source>
</evidence>
<dbReference type="EMBL" id="JBGMDY010000004">
    <property type="protein sequence ID" value="KAL2336435.1"/>
    <property type="molecule type" value="Genomic_DNA"/>
</dbReference>
<evidence type="ECO:0008006" key="7">
    <source>
        <dbReference type="Google" id="ProtNLM"/>
    </source>
</evidence>
<dbReference type="Gene3D" id="3.80.10.10">
    <property type="entry name" value="Ribonuclease Inhibitor"/>
    <property type="match status" value="1"/>
</dbReference>
<dbReference type="Proteomes" id="UP001603857">
    <property type="component" value="Unassembled WGS sequence"/>
</dbReference>
<reference evidence="5 6" key="1">
    <citation type="submission" date="2024-08" db="EMBL/GenBank/DDBJ databases">
        <title>Insights into the chromosomal genome structure of Flemingia macrophylla.</title>
        <authorList>
            <person name="Ding Y."/>
            <person name="Zhao Y."/>
            <person name="Bi W."/>
            <person name="Wu M."/>
            <person name="Zhao G."/>
            <person name="Gong Y."/>
            <person name="Li W."/>
            <person name="Zhang P."/>
        </authorList>
    </citation>
    <scope>NUCLEOTIDE SEQUENCE [LARGE SCALE GENOMIC DNA]</scope>
    <source>
        <strain evidence="5">DYQJB</strain>
        <tissue evidence="5">Leaf</tissue>
    </source>
</reference>
<keyword evidence="2" id="KW-0611">Plant defense</keyword>
<dbReference type="SUPFAM" id="SSF52540">
    <property type="entry name" value="P-loop containing nucleoside triphosphate hydrolases"/>
    <property type="match status" value="1"/>
</dbReference>
<dbReference type="Pfam" id="PF00931">
    <property type="entry name" value="NB-ARC"/>
    <property type="match status" value="1"/>
</dbReference>
<dbReference type="PANTHER" id="PTHR23155">
    <property type="entry name" value="DISEASE RESISTANCE PROTEIN RP"/>
    <property type="match status" value="1"/>
</dbReference>
<dbReference type="InterPro" id="IPR002182">
    <property type="entry name" value="NB-ARC"/>
</dbReference>
<protein>
    <recommendedName>
        <fullName evidence="7">NB-ARC domain-containing protein</fullName>
    </recommendedName>
</protein>
<name>A0ABD1MKU4_9FABA</name>
<dbReference type="SUPFAM" id="SSF52058">
    <property type="entry name" value="L domain-like"/>
    <property type="match status" value="1"/>
</dbReference>
<evidence type="ECO:0000256" key="2">
    <source>
        <dbReference type="ARBA" id="ARBA00022821"/>
    </source>
</evidence>
<dbReference type="InterPro" id="IPR044974">
    <property type="entry name" value="Disease_R_plants"/>
</dbReference>
<organism evidence="5 6">
    <name type="scientific">Flemingia macrophylla</name>
    <dbReference type="NCBI Taxonomy" id="520843"/>
    <lineage>
        <taxon>Eukaryota</taxon>
        <taxon>Viridiplantae</taxon>
        <taxon>Streptophyta</taxon>
        <taxon>Embryophyta</taxon>
        <taxon>Tracheophyta</taxon>
        <taxon>Spermatophyta</taxon>
        <taxon>Magnoliopsida</taxon>
        <taxon>eudicotyledons</taxon>
        <taxon>Gunneridae</taxon>
        <taxon>Pentapetalae</taxon>
        <taxon>rosids</taxon>
        <taxon>fabids</taxon>
        <taxon>Fabales</taxon>
        <taxon>Fabaceae</taxon>
        <taxon>Papilionoideae</taxon>
        <taxon>50 kb inversion clade</taxon>
        <taxon>NPAAA clade</taxon>
        <taxon>indigoferoid/millettioid clade</taxon>
        <taxon>Phaseoleae</taxon>
        <taxon>Flemingia</taxon>
    </lineage>
</organism>
<dbReference type="InterPro" id="IPR058922">
    <property type="entry name" value="WHD_DRP"/>
</dbReference>
<dbReference type="AlphaFoldDB" id="A0ABD1MKU4"/>
<dbReference type="PANTHER" id="PTHR23155:SF955">
    <property type="entry name" value="AAA+ ATPASE DOMAIN-CONTAINING PROTEIN"/>
    <property type="match status" value="1"/>
</dbReference>
<evidence type="ECO:0000313" key="5">
    <source>
        <dbReference type="EMBL" id="KAL2336435.1"/>
    </source>
</evidence>
<dbReference type="InterPro" id="IPR042197">
    <property type="entry name" value="Apaf_helical"/>
</dbReference>
<feature type="domain" description="Disease resistance protein winged helix" evidence="4">
    <location>
        <begin position="181"/>
        <end position="251"/>
    </location>
</feature>
<dbReference type="InterPro" id="IPR032675">
    <property type="entry name" value="LRR_dom_sf"/>
</dbReference>
<evidence type="ECO:0000313" key="6">
    <source>
        <dbReference type="Proteomes" id="UP001603857"/>
    </source>
</evidence>
<feature type="domain" description="NB-ARC" evidence="3">
    <location>
        <begin position="7"/>
        <end position="99"/>
    </location>
</feature>
<keyword evidence="1" id="KW-0677">Repeat</keyword>
<dbReference type="PRINTS" id="PR00364">
    <property type="entry name" value="DISEASERSIST"/>
</dbReference>
<gene>
    <name evidence="5" type="ORF">Fmac_010881</name>
</gene>
<dbReference type="InterPro" id="IPR027417">
    <property type="entry name" value="P-loop_NTPase"/>
</dbReference>
<proteinExistence type="predicted"/>
<dbReference type="Gene3D" id="3.40.50.300">
    <property type="entry name" value="P-loop containing nucleotide triphosphate hydrolases"/>
    <property type="match status" value="1"/>
</dbReference>
<keyword evidence="6" id="KW-1185">Reference proteome</keyword>
<sequence length="433" mass="49656">MKKDGTKDQTLYVTQVRDHWKEKLCLVVLDNVSNREEFDKLQEILSRSGMINGSRIVLTTRFKNVALHANRSSTPPHQIRLLTKEESWELFKKVTGNEKTKLEPRVEKLARKVVGRCGGLPLAISSIGCVVRAKSMTQKTLSWVLKQVNHGHYTTMWLRAWDENKRELCETMTKCLYYFTLFPMNFEIPARRIVNLWVAEGVVKENNQQTAEDIAERCIEHLRDCNMIQAVAPKSNKIKTCQLPTMLREIILGDSDRSSRSQYSGTHLERENLKNLKLAVQLLTETEKETLRLGSFDDIGNPEKLILYNMSKMENLSSLRLFGILHMSRLPQNLTDLTLSKSKLSDDSMPELQSLPKLKSLCFCADSYTGRRMVCTPGSFPQLQVLRFWNSRDLQEWDVKEGAMPGLMEFEARSCGNLAFPTGLKHLKTLSLI</sequence>
<dbReference type="Gene3D" id="1.10.8.430">
    <property type="entry name" value="Helical domain of apoptotic protease-activating factors"/>
    <property type="match status" value="1"/>
</dbReference>
<accession>A0ABD1MKU4</accession>